<accession>A0A919RDQ8</accession>
<evidence type="ECO:0000313" key="2">
    <source>
        <dbReference type="EMBL" id="GII91822.1"/>
    </source>
</evidence>
<evidence type="ECO:0000313" key="3">
    <source>
        <dbReference type="Proteomes" id="UP000606172"/>
    </source>
</evidence>
<reference evidence="2" key="1">
    <citation type="submission" date="2021-01" db="EMBL/GenBank/DDBJ databases">
        <title>Whole genome shotgun sequence of Sinosporangium siamense NBRC 109515.</title>
        <authorList>
            <person name="Komaki H."/>
            <person name="Tamura T."/>
        </authorList>
    </citation>
    <scope>NUCLEOTIDE SEQUENCE</scope>
    <source>
        <strain evidence="2">NBRC 109515</strain>
    </source>
</reference>
<dbReference type="EMBL" id="BOOW01000012">
    <property type="protein sequence ID" value="GII91822.1"/>
    <property type="molecule type" value="Genomic_DNA"/>
</dbReference>
<name>A0A919RDQ8_9ACTN</name>
<evidence type="ECO:0008006" key="4">
    <source>
        <dbReference type="Google" id="ProtNLM"/>
    </source>
</evidence>
<sequence>MVMGFPVLREGESVTLKLPSVMVKSLDVIRLTPIHGETHMETFRDRGPWRRAARSLTVLTAAGTLLTAALLTCPGPEVAEASNHADSPLQILDPQMDVTDLYAFTSPDRQDTVTVIWNYIPFELPVVPLPYYRFATRGFYDLHFDSTGDGKPELTYRWWYRNGDGSGDPKAPPSKGYPAFGAQGAVADPRNDPYHGMGPASGSPGSAARLNPAARRTIIPQTYKLELIRPGQPAKVLLDDAPVAPWPLGLDYRRKFDEAIVPLPGGGKTFSGPVKDPFFFDFRMIALTRVGLSVAPPFDFIAPFNVHSIAIQVPKSELALNGDVRRNPVVGIWATSSRETVSLTPGERRFRQVSRQGLSMFGDSVNPAPLRDIYHASSPDQDRSNVALREAVRKPYASLLTAPGLLTIPPATPRLDFEQFFLTGIAKATGPIKIDLNSHVLNQDADRSRIVPAEMTRLNMTTPVTARPNRFGLIGGDLQGWPNGRRLTDDVTVAFVRLSTGEPLRRGSLLPTWVSPVLGPAKAIRDVFPYEAYPDIR</sequence>
<dbReference type="AlphaFoldDB" id="A0A919RDQ8"/>
<protein>
    <recommendedName>
        <fullName evidence="4">DUF4331 domain-containing protein</fullName>
    </recommendedName>
</protein>
<evidence type="ECO:0000256" key="1">
    <source>
        <dbReference type="SAM" id="MobiDB-lite"/>
    </source>
</evidence>
<keyword evidence="3" id="KW-1185">Reference proteome</keyword>
<gene>
    <name evidence="2" type="ORF">Ssi02_20530</name>
</gene>
<dbReference type="InterPro" id="IPR025566">
    <property type="entry name" value="DUF4331"/>
</dbReference>
<feature type="compositionally biased region" description="Low complexity" evidence="1">
    <location>
        <begin position="198"/>
        <end position="208"/>
    </location>
</feature>
<dbReference type="Pfam" id="PF14224">
    <property type="entry name" value="DUF4331"/>
    <property type="match status" value="1"/>
</dbReference>
<organism evidence="2 3">
    <name type="scientific">Sinosporangium siamense</name>
    <dbReference type="NCBI Taxonomy" id="1367973"/>
    <lineage>
        <taxon>Bacteria</taxon>
        <taxon>Bacillati</taxon>
        <taxon>Actinomycetota</taxon>
        <taxon>Actinomycetes</taxon>
        <taxon>Streptosporangiales</taxon>
        <taxon>Streptosporangiaceae</taxon>
        <taxon>Sinosporangium</taxon>
    </lineage>
</organism>
<proteinExistence type="predicted"/>
<comment type="caution">
    <text evidence="2">The sequence shown here is derived from an EMBL/GenBank/DDBJ whole genome shotgun (WGS) entry which is preliminary data.</text>
</comment>
<feature type="region of interest" description="Disordered" evidence="1">
    <location>
        <begin position="188"/>
        <end position="209"/>
    </location>
</feature>
<dbReference type="Proteomes" id="UP000606172">
    <property type="component" value="Unassembled WGS sequence"/>
</dbReference>